<keyword evidence="4" id="KW-1185">Reference proteome</keyword>
<evidence type="ECO:0000313" key="1">
    <source>
        <dbReference type="EMBL" id="CAF3843049.1"/>
    </source>
</evidence>
<sequence>MQNRQQEQDGKMYETRQIIECCIRSLSTENDKIVRGEISSISTFDQLKKQKFFLTFSNIVGVTFELKLYPNPNTTTTCYIHMKCDRGSPLLYPDWREICDGKTDCFGGGEDEKYCLELHINQCAHNESARIAMHS</sequence>
<evidence type="ECO:0000313" key="2">
    <source>
        <dbReference type="EMBL" id="CAF3866255.1"/>
    </source>
</evidence>
<dbReference type="Proteomes" id="UP000663842">
    <property type="component" value="Unassembled WGS sequence"/>
</dbReference>
<protein>
    <submittedName>
        <fullName evidence="1">Uncharacterized protein</fullName>
    </submittedName>
</protein>
<accession>A0A819E1T3</accession>
<dbReference type="EMBL" id="CAJOBG010000852">
    <property type="protein sequence ID" value="CAF3866255.1"/>
    <property type="molecule type" value="Genomic_DNA"/>
</dbReference>
<comment type="caution">
    <text evidence="1">The sequence shown here is derived from an EMBL/GenBank/DDBJ whole genome shotgun (WGS) entry which is preliminary data.</text>
</comment>
<dbReference type="Proteomes" id="UP000663866">
    <property type="component" value="Unassembled WGS sequence"/>
</dbReference>
<organism evidence="1 3">
    <name type="scientific">Rotaria magnacalcarata</name>
    <dbReference type="NCBI Taxonomy" id="392030"/>
    <lineage>
        <taxon>Eukaryota</taxon>
        <taxon>Metazoa</taxon>
        <taxon>Spiralia</taxon>
        <taxon>Gnathifera</taxon>
        <taxon>Rotifera</taxon>
        <taxon>Eurotatoria</taxon>
        <taxon>Bdelloidea</taxon>
        <taxon>Philodinida</taxon>
        <taxon>Philodinidae</taxon>
        <taxon>Rotaria</taxon>
    </lineage>
</organism>
<gene>
    <name evidence="2" type="ORF">OVN521_LOCUS7665</name>
    <name evidence="1" type="ORF">UXM345_LOCUS7350</name>
</gene>
<evidence type="ECO:0000313" key="4">
    <source>
        <dbReference type="Proteomes" id="UP000663866"/>
    </source>
</evidence>
<name>A0A819E1T3_9BILA</name>
<dbReference type="AlphaFoldDB" id="A0A819E1T3"/>
<evidence type="ECO:0000313" key="3">
    <source>
        <dbReference type="Proteomes" id="UP000663842"/>
    </source>
</evidence>
<reference evidence="1" key="1">
    <citation type="submission" date="2021-02" db="EMBL/GenBank/DDBJ databases">
        <authorList>
            <person name="Nowell W R."/>
        </authorList>
    </citation>
    <scope>NUCLEOTIDE SEQUENCE</scope>
</reference>
<proteinExistence type="predicted"/>
<dbReference type="EMBL" id="CAJOBF010000607">
    <property type="protein sequence ID" value="CAF3843049.1"/>
    <property type="molecule type" value="Genomic_DNA"/>
</dbReference>